<dbReference type="SMART" id="SM00404">
    <property type="entry name" value="PTPc_motif"/>
    <property type="match status" value="1"/>
</dbReference>
<evidence type="ECO:0000256" key="4">
    <source>
        <dbReference type="ARBA" id="ARBA00022692"/>
    </source>
</evidence>
<dbReference type="SUPFAM" id="SSF52799">
    <property type="entry name" value="(Phosphotyrosine protein) phosphatases II"/>
    <property type="match status" value="2"/>
</dbReference>
<feature type="domain" description="Fibronectin type-III" evidence="21">
    <location>
        <begin position="319"/>
        <end position="410"/>
    </location>
</feature>
<dbReference type="PROSITE" id="PS50835">
    <property type="entry name" value="IG_LIKE"/>
    <property type="match status" value="3"/>
</dbReference>
<keyword evidence="11" id="KW-1015">Disulfide bond</keyword>
<dbReference type="SUPFAM" id="SSF48726">
    <property type="entry name" value="Immunoglobulin"/>
    <property type="match status" value="3"/>
</dbReference>
<dbReference type="Pfam" id="PF07679">
    <property type="entry name" value="I-set"/>
    <property type="match status" value="1"/>
</dbReference>
<dbReference type="Gene3D" id="2.60.40.10">
    <property type="entry name" value="Immunoglobulins"/>
    <property type="match status" value="7"/>
</dbReference>
<evidence type="ECO:0000256" key="13">
    <source>
        <dbReference type="ARBA" id="ARBA00023180"/>
    </source>
</evidence>
<dbReference type="PROSITE" id="PS50853">
    <property type="entry name" value="FN3"/>
    <property type="match status" value="4"/>
</dbReference>
<name>A0A8C2CMS2_CYPCA</name>
<dbReference type="FunFam" id="2.60.40.10:FF:000023">
    <property type="entry name" value="receptor-type tyrosine-protein phosphatase delta isoform X2"/>
    <property type="match status" value="1"/>
</dbReference>
<evidence type="ECO:0000313" key="22">
    <source>
        <dbReference type="Ensembl" id="ENSCCRP00020013655.1"/>
    </source>
</evidence>
<keyword evidence="10 16" id="KW-0472">Membrane</keyword>
<reference evidence="22" key="1">
    <citation type="submission" date="2025-08" db="UniProtKB">
        <authorList>
            <consortium name="Ensembl"/>
        </authorList>
    </citation>
    <scope>IDENTIFICATION</scope>
</reference>
<dbReference type="InterPro" id="IPR013783">
    <property type="entry name" value="Ig-like_fold"/>
</dbReference>
<dbReference type="FunFam" id="3.90.190.10:FF:000002">
    <property type="entry name" value="receptor-type tyrosine-protein phosphatase delta isoform X2"/>
    <property type="match status" value="1"/>
</dbReference>
<dbReference type="Pfam" id="PF00041">
    <property type="entry name" value="fn3"/>
    <property type="match status" value="3"/>
</dbReference>
<evidence type="ECO:0000256" key="2">
    <source>
        <dbReference type="ARBA" id="ARBA00010504"/>
    </source>
</evidence>
<feature type="domain" description="Tyrosine specific protein phosphatases" evidence="19">
    <location>
        <begin position="1115"/>
        <end position="1186"/>
    </location>
</feature>
<dbReference type="InterPro" id="IPR003961">
    <property type="entry name" value="FN3_dom"/>
</dbReference>
<evidence type="ECO:0000256" key="17">
    <source>
        <dbReference type="SAM" id="SignalP"/>
    </source>
</evidence>
<protein>
    <recommendedName>
        <fullName evidence="3">protein-tyrosine-phosphatase</fullName>
        <ecNumber evidence="3">3.1.3.48</ecNumber>
    </recommendedName>
</protein>
<keyword evidence="14" id="KW-0393">Immunoglobulin domain</keyword>
<dbReference type="InterPro" id="IPR013098">
    <property type="entry name" value="Ig_I-set"/>
</dbReference>
<evidence type="ECO:0000259" key="18">
    <source>
        <dbReference type="PROSITE" id="PS50055"/>
    </source>
</evidence>
<keyword evidence="7" id="KW-0378">Hydrolase</keyword>
<keyword evidence="8" id="KW-0904">Protein phosphatase</keyword>
<dbReference type="InterPro" id="IPR036116">
    <property type="entry name" value="FN3_sf"/>
</dbReference>
<dbReference type="SMART" id="SM00060">
    <property type="entry name" value="FN3"/>
    <property type="match status" value="4"/>
</dbReference>
<dbReference type="Pfam" id="PF00102">
    <property type="entry name" value="Y_phosphatase"/>
    <property type="match status" value="2"/>
</dbReference>
<feature type="domain" description="Ig-like" evidence="20">
    <location>
        <begin position="133"/>
        <end position="216"/>
    </location>
</feature>
<feature type="signal peptide" evidence="17">
    <location>
        <begin position="1"/>
        <end position="27"/>
    </location>
</feature>
<keyword evidence="13" id="KW-0325">Glycoprotein</keyword>
<dbReference type="Ensembl" id="ENSCCRT00020015062.1">
    <property type="protein sequence ID" value="ENSCCRP00020013655.1"/>
    <property type="gene ID" value="ENSCCRG00020006705.1"/>
</dbReference>
<keyword evidence="9 16" id="KW-1133">Transmembrane helix</keyword>
<dbReference type="InterPro" id="IPR029021">
    <property type="entry name" value="Prot-tyrosine_phosphatase-like"/>
</dbReference>
<dbReference type="InterPro" id="IPR003598">
    <property type="entry name" value="Ig_sub2"/>
</dbReference>
<dbReference type="PANTHER" id="PTHR46957:SF6">
    <property type="entry name" value="PROTEIN-TYROSINE-PHOSPHATASE"/>
    <property type="match status" value="1"/>
</dbReference>
<dbReference type="CDD" id="cd00063">
    <property type="entry name" value="FN3"/>
    <property type="match status" value="4"/>
</dbReference>
<dbReference type="Gene3D" id="3.90.190.10">
    <property type="entry name" value="Protein tyrosine phosphatase superfamily"/>
    <property type="match status" value="2"/>
</dbReference>
<evidence type="ECO:0000256" key="6">
    <source>
        <dbReference type="ARBA" id="ARBA00022737"/>
    </source>
</evidence>
<dbReference type="FunFam" id="2.60.40.10:FF:000010">
    <property type="entry name" value="receptor-type tyrosine-protein phosphatase delta isoform X1"/>
    <property type="match status" value="1"/>
</dbReference>
<evidence type="ECO:0000256" key="15">
    <source>
        <dbReference type="ARBA" id="ARBA00051722"/>
    </source>
</evidence>
<feature type="domain" description="Fibronectin type-III" evidence="21">
    <location>
        <begin position="411"/>
        <end position="503"/>
    </location>
</feature>
<proteinExistence type="inferred from homology"/>
<comment type="similarity">
    <text evidence="2">Belongs to the protein-tyrosine phosphatase family. Receptor class 2A subfamily.</text>
</comment>
<evidence type="ECO:0000313" key="23">
    <source>
        <dbReference type="Proteomes" id="UP000694701"/>
    </source>
</evidence>
<dbReference type="Pfam" id="PF13927">
    <property type="entry name" value="Ig_3"/>
    <property type="match status" value="2"/>
</dbReference>
<dbReference type="InterPro" id="IPR050713">
    <property type="entry name" value="RTP_Phos/Ushers"/>
</dbReference>
<dbReference type="GO" id="GO:0016020">
    <property type="term" value="C:membrane"/>
    <property type="evidence" value="ECO:0007669"/>
    <property type="project" value="UniProtKB-SubCell"/>
</dbReference>
<dbReference type="PRINTS" id="PR00700">
    <property type="entry name" value="PRTYPHPHTASE"/>
</dbReference>
<dbReference type="FunFam" id="3.90.190.10:FF:000001">
    <property type="entry name" value="Receptor-type tyrosine-protein phosphatase F isoform A"/>
    <property type="match status" value="1"/>
</dbReference>
<evidence type="ECO:0000259" key="20">
    <source>
        <dbReference type="PROSITE" id="PS50835"/>
    </source>
</evidence>
<comment type="subcellular location">
    <subcellularLocation>
        <location evidence="1">Membrane</location>
        <topology evidence="1">Single-pass type I membrane protein</topology>
    </subcellularLocation>
</comment>
<dbReference type="InterPro" id="IPR007110">
    <property type="entry name" value="Ig-like_dom"/>
</dbReference>
<dbReference type="InterPro" id="IPR000242">
    <property type="entry name" value="PTP_cat"/>
</dbReference>
<dbReference type="PROSITE" id="PS50056">
    <property type="entry name" value="TYR_PHOSPHATASE_2"/>
    <property type="match status" value="1"/>
</dbReference>
<keyword evidence="5 17" id="KW-0732">Signal</keyword>
<dbReference type="InterPro" id="IPR003595">
    <property type="entry name" value="Tyr_Pase_cat"/>
</dbReference>
<dbReference type="Proteomes" id="UP000694701">
    <property type="component" value="Unplaced"/>
</dbReference>
<feature type="domain" description="Fibronectin type-III" evidence="21">
    <location>
        <begin position="504"/>
        <end position="603"/>
    </location>
</feature>
<dbReference type="CDD" id="cd05738">
    <property type="entry name" value="IgI_2_RPTP_IIa_LAR_like"/>
    <property type="match status" value="1"/>
</dbReference>
<dbReference type="CDD" id="cd05739">
    <property type="entry name" value="IgI_3_RPTP_IIa_LAR_like"/>
    <property type="match status" value="1"/>
</dbReference>
<accession>A0A8C2CMS2</accession>
<feature type="domain" description="Fibronectin type-III" evidence="21">
    <location>
        <begin position="606"/>
        <end position="688"/>
    </location>
</feature>
<dbReference type="FunFam" id="2.60.40.10:FF:000027">
    <property type="entry name" value="receptor-type tyrosine-protein phosphatase delta isoform X1"/>
    <property type="match status" value="1"/>
</dbReference>
<evidence type="ECO:0000256" key="1">
    <source>
        <dbReference type="ARBA" id="ARBA00004479"/>
    </source>
</evidence>
<dbReference type="InterPro" id="IPR016130">
    <property type="entry name" value="Tyr_Pase_AS"/>
</dbReference>
<evidence type="ECO:0000256" key="3">
    <source>
        <dbReference type="ARBA" id="ARBA00013064"/>
    </source>
</evidence>
<feature type="domain" description="Tyrosine-protein phosphatase" evidence="18">
    <location>
        <begin position="940"/>
        <end position="1195"/>
    </location>
</feature>
<feature type="domain" description="Ig-like" evidence="20">
    <location>
        <begin position="230"/>
        <end position="312"/>
    </location>
</feature>
<organism evidence="22 23">
    <name type="scientific">Cyprinus carpio</name>
    <name type="common">Common carp</name>
    <dbReference type="NCBI Taxonomy" id="7962"/>
    <lineage>
        <taxon>Eukaryota</taxon>
        <taxon>Metazoa</taxon>
        <taxon>Chordata</taxon>
        <taxon>Craniata</taxon>
        <taxon>Vertebrata</taxon>
        <taxon>Euteleostomi</taxon>
        <taxon>Actinopterygii</taxon>
        <taxon>Neopterygii</taxon>
        <taxon>Teleostei</taxon>
        <taxon>Ostariophysi</taxon>
        <taxon>Cypriniformes</taxon>
        <taxon>Cyprinidae</taxon>
        <taxon>Cyprininae</taxon>
        <taxon>Cyprinus</taxon>
    </lineage>
</organism>
<evidence type="ECO:0000256" key="14">
    <source>
        <dbReference type="ARBA" id="ARBA00023319"/>
    </source>
</evidence>
<dbReference type="PROSITE" id="PS50055">
    <property type="entry name" value="TYR_PHOSPHATASE_PTP"/>
    <property type="match status" value="2"/>
</dbReference>
<evidence type="ECO:0000259" key="19">
    <source>
        <dbReference type="PROSITE" id="PS50056"/>
    </source>
</evidence>
<sequence length="1439" mass="161784">MAVWVRGPLRSSLPLLFFIFLQNSCDSLLAPRFTKIPTDQIGVSGGVVSFVCQAAGDPKPQVFWNKKGKKVNSQRIETIEFDEGAGAVLRIQPLRAPRDENVYECVAKNTEGEIAVTSKLSIIREDLLPFGFPSIDMGPQLKVVERTRTATMLCAASGIPDPEISWFKDFLPVEPALSQGRIKQLRSGAQQIERSEETDQGQYECVASNSQGVRYSSPANLYVRVRRVPPRFTIPPVSHEIMPGGSVNITCVAVGSPMPYVKWMLNSEDLTPEDEMPVGRNVLELNGVRESANYTCVAMSSLGIIESVAQVIVKSLPRAPGTPIVTETTPTSITITWDSGNPDPVSHYIIQYRAKSPDSKYETVDSITTTRYSIGGLYPNTEYEIRVSAVNTIGQDGKISHHHVLLLPARPILSVQLVNETSAVLIWTPQQSSNPLLEILGFRLTYSFKNDSQSVSLDFRPEERQHNVTGLRPGGVYSFLLAARGRSGYSEEAQEQLSVPEFPPKGFPQLSEHVNATCCSLQLTWLPPNDSERNAVFTGYTLTYEEAGGGVEPRTLMVPADVSSYTIHGLNPDRAYAVRISAHNGAGSGPYSPQVLYRTTAFDTDVPRNFSVNLATKTSVLLTWEFPESSAPYRFTYNRQKMEVDARLRKAVIPNLQPDTSYDFKITSPGGNMGGLRHRIHAKTSPPILIRRPEVDHTRETEATVTIILPSLDTRSSVRCEQNIYVVVVPLKRARGVIRHLKSPDEMDLEELLKDISQKQRDPRQRQVDLRRAYITARFTPATLPAFFTLGDQLDYGGFENRALEAGQEYVFFILAELNSTTGMFVASPYTDPVIAPDSDPQPLDAGDGLIWVVGPVLAVIFIICIVIAILLYKNKRKDSEPGTKCLLNNAEMMAHNPTDPVEMRRINFQTPGMMSHPPIPISALPEHTERLKANDNLHLSQEYESIDPGQQFTWEHSNLEVNKPKNRYANVIAYDHTRVILAPTDGIMGSDYINANYIDGYRKQNAYIATQGPLPETFGDFWRMVWEQRAASVVMMTKLEEKSRIKCDQYWPSRGTDTYGTVQVTLLDTMELATFCVRTFSLHKSGCNERREVRQFQFTAWPDHGVPEYPTPFLAFLRRVKACNPPDAGPVIVHCSAGVGRTGCFIVIDAMLERIRHERTVDVYGLVTLMRSQRNYMVQTEDQYGFIHEALLEAVACGNTEVAARSLYSYIQNLSQVEAGEHVTGIELEFKRLANSKAHTSRFVSANLPCNKFKNRLVNIMPYETTRVCLQPIRGLEGSDYINASFIDGYRQQRAYIATQGPLAETTEDFWRMLWEHNSTIVVMLTKLREMGREKCHQYWPAERSARYQYFVVDPMAEYNMPQYILREFKVTDARDGQSRTVRQFQFTDWPEQGVPKSGEGFIDFIGQVHKTKEQFGQDGPITVHCRCVTILTLCVWR</sequence>
<dbReference type="SMART" id="SM00408">
    <property type="entry name" value="IGc2"/>
    <property type="match status" value="3"/>
</dbReference>
<dbReference type="InterPro" id="IPR003599">
    <property type="entry name" value="Ig_sub"/>
</dbReference>
<evidence type="ECO:0000256" key="12">
    <source>
        <dbReference type="ARBA" id="ARBA00023170"/>
    </source>
</evidence>
<feature type="transmembrane region" description="Helical" evidence="16">
    <location>
        <begin position="849"/>
        <end position="873"/>
    </location>
</feature>
<keyword evidence="4 16" id="KW-0812">Transmembrane</keyword>
<evidence type="ECO:0000256" key="11">
    <source>
        <dbReference type="ARBA" id="ARBA00023157"/>
    </source>
</evidence>
<comment type="catalytic activity">
    <reaction evidence="15">
        <text>O-phospho-L-tyrosyl-[protein] + H2O = L-tyrosyl-[protein] + phosphate</text>
        <dbReference type="Rhea" id="RHEA:10684"/>
        <dbReference type="Rhea" id="RHEA-COMP:10136"/>
        <dbReference type="Rhea" id="RHEA-COMP:20101"/>
        <dbReference type="ChEBI" id="CHEBI:15377"/>
        <dbReference type="ChEBI" id="CHEBI:43474"/>
        <dbReference type="ChEBI" id="CHEBI:46858"/>
        <dbReference type="ChEBI" id="CHEBI:61978"/>
        <dbReference type="EC" id="3.1.3.48"/>
    </reaction>
</comment>
<dbReference type="SUPFAM" id="SSF49265">
    <property type="entry name" value="Fibronectin type III"/>
    <property type="match status" value="2"/>
</dbReference>
<keyword evidence="12" id="KW-0675">Receptor</keyword>
<dbReference type="EC" id="3.1.3.48" evidence="3"/>
<dbReference type="FunFam" id="2.60.40.10:FF:000015">
    <property type="entry name" value="receptor-type tyrosine-protein phosphatase delta isoform X2"/>
    <property type="match status" value="1"/>
</dbReference>
<feature type="domain" description="Ig-like" evidence="20">
    <location>
        <begin position="31"/>
        <end position="121"/>
    </location>
</feature>
<evidence type="ECO:0000256" key="7">
    <source>
        <dbReference type="ARBA" id="ARBA00022801"/>
    </source>
</evidence>
<feature type="chain" id="PRO_5034594943" description="protein-tyrosine-phosphatase" evidence="17">
    <location>
        <begin position="28"/>
        <end position="1439"/>
    </location>
</feature>
<dbReference type="SMART" id="SM00409">
    <property type="entry name" value="IG"/>
    <property type="match status" value="3"/>
</dbReference>
<dbReference type="PANTHER" id="PTHR46957">
    <property type="entry name" value="CYTOKINE RECEPTOR"/>
    <property type="match status" value="1"/>
</dbReference>
<feature type="domain" description="Tyrosine-protein phosphatase" evidence="18">
    <location>
        <begin position="1227"/>
        <end position="1439"/>
    </location>
</feature>
<evidence type="ECO:0000259" key="21">
    <source>
        <dbReference type="PROSITE" id="PS50853"/>
    </source>
</evidence>
<dbReference type="PROSITE" id="PS00383">
    <property type="entry name" value="TYR_PHOSPHATASE_1"/>
    <property type="match status" value="1"/>
</dbReference>
<dbReference type="GO" id="GO:0004725">
    <property type="term" value="F:protein tyrosine phosphatase activity"/>
    <property type="evidence" value="ECO:0007669"/>
    <property type="project" value="UniProtKB-EC"/>
</dbReference>
<evidence type="ECO:0000256" key="16">
    <source>
        <dbReference type="SAM" id="Phobius"/>
    </source>
</evidence>
<evidence type="ECO:0000256" key="9">
    <source>
        <dbReference type="ARBA" id="ARBA00022989"/>
    </source>
</evidence>
<dbReference type="InterPro" id="IPR000387">
    <property type="entry name" value="Tyr_Pase_dom"/>
</dbReference>
<evidence type="ECO:0000256" key="10">
    <source>
        <dbReference type="ARBA" id="ARBA00023136"/>
    </source>
</evidence>
<evidence type="ECO:0000256" key="5">
    <source>
        <dbReference type="ARBA" id="ARBA00022729"/>
    </source>
</evidence>
<evidence type="ECO:0000256" key="8">
    <source>
        <dbReference type="ARBA" id="ARBA00022912"/>
    </source>
</evidence>
<dbReference type="SMART" id="SM00194">
    <property type="entry name" value="PTPc"/>
    <property type="match status" value="2"/>
</dbReference>
<dbReference type="InterPro" id="IPR036179">
    <property type="entry name" value="Ig-like_dom_sf"/>
</dbReference>
<keyword evidence="6" id="KW-0677">Repeat</keyword>